<comment type="caution">
    <text evidence="2">The sequence shown here is derived from an EMBL/GenBank/DDBJ whole genome shotgun (WGS) entry which is preliminary data.</text>
</comment>
<dbReference type="EMBL" id="VYZX01013932">
    <property type="protein sequence ID" value="NXS56390.1"/>
    <property type="molecule type" value="Genomic_DNA"/>
</dbReference>
<dbReference type="Pfam" id="PF22838">
    <property type="entry name" value="COMMD8_HN"/>
    <property type="match status" value="1"/>
</dbReference>
<dbReference type="PROSITE" id="PS51269">
    <property type="entry name" value="COMM"/>
    <property type="match status" value="1"/>
</dbReference>
<dbReference type="CDD" id="cd04756">
    <property type="entry name" value="Commd8"/>
    <property type="match status" value="1"/>
</dbReference>
<dbReference type="PANTHER" id="PTHR16231:SF0">
    <property type="entry name" value="COMM DOMAIN-CONTAINING PROTEIN 8"/>
    <property type="match status" value="1"/>
</dbReference>
<gene>
    <name evidence="2" type="primary">Commd8</name>
    <name evidence="2" type="ORF">BRALEP_R12533</name>
</gene>
<keyword evidence="3" id="KW-1185">Reference proteome</keyword>
<dbReference type="OrthoDB" id="17646at2759"/>
<sequence length="176" mass="20227">MLRQLERLPPGRALEFLHKVVDGICGRTYPRYQDYGSIWSLSEWMEVLEETVMYFKTAVGKNKSDEETAQQISELNSNYQEAITKCLKGRKEEIRNALVERVNAISFAQLLDFDWQLKLALSSDKISMLQLPLVNLDLDVRENGEVKPISIEMNKEELQNLINALEAANKVTFTDT</sequence>
<evidence type="ECO:0000313" key="2">
    <source>
        <dbReference type="EMBL" id="NXS56390.1"/>
    </source>
</evidence>
<dbReference type="InterPro" id="IPR047235">
    <property type="entry name" value="COMMD8"/>
</dbReference>
<dbReference type="AlphaFoldDB" id="A0A7L2VDK5"/>
<accession>A0A7L2VDK5</accession>
<feature type="domain" description="COMM" evidence="1">
    <location>
        <begin position="109"/>
        <end position="176"/>
    </location>
</feature>
<evidence type="ECO:0000259" key="1">
    <source>
        <dbReference type="PROSITE" id="PS51269"/>
    </source>
</evidence>
<proteinExistence type="predicted"/>
<dbReference type="Pfam" id="PF07258">
    <property type="entry name" value="COMM_domain"/>
    <property type="match status" value="1"/>
</dbReference>
<dbReference type="InterPro" id="IPR017920">
    <property type="entry name" value="COMM"/>
</dbReference>
<feature type="non-terminal residue" evidence="2">
    <location>
        <position position="176"/>
    </location>
</feature>
<organism evidence="2 3">
    <name type="scientific">Brachypteracias leptosomus</name>
    <name type="common">short-legged ground-roller</name>
    <dbReference type="NCBI Taxonomy" id="135165"/>
    <lineage>
        <taxon>Eukaryota</taxon>
        <taxon>Metazoa</taxon>
        <taxon>Chordata</taxon>
        <taxon>Craniata</taxon>
        <taxon>Vertebrata</taxon>
        <taxon>Euteleostomi</taxon>
        <taxon>Archelosauria</taxon>
        <taxon>Archosauria</taxon>
        <taxon>Dinosauria</taxon>
        <taxon>Saurischia</taxon>
        <taxon>Theropoda</taxon>
        <taxon>Coelurosauria</taxon>
        <taxon>Aves</taxon>
        <taxon>Neognathae</taxon>
        <taxon>Neoaves</taxon>
        <taxon>Telluraves</taxon>
        <taxon>Coraciimorphae</taxon>
        <taxon>Coraciiformes</taxon>
        <taxon>Brachypteraciidae</taxon>
        <taxon>Brachypteracias</taxon>
    </lineage>
</organism>
<protein>
    <submittedName>
        <fullName evidence="2">COMD8 protein</fullName>
    </submittedName>
</protein>
<dbReference type="InterPro" id="IPR055184">
    <property type="entry name" value="COMMD8_HN"/>
</dbReference>
<dbReference type="InterPro" id="IPR047155">
    <property type="entry name" value="COMMD4/6/7/8"/>
</dbReference>
<dbReference type="PANTHER" id="PTHR16231">
    <property type="entry name" value="COMM DOMAIN-CONTAINING PROTEIN 4-8 FAMILY MEMBER"/>
    <property type="match status" value="1"/>
</dbReference>
<feature type="non-terminal residue" evidence="2">
    <location>
        <position position="1"/>
    </location>
</feature>
<name>A0A7L2VDK5_9AVES</name>
<reference evidence="2 3" key="1">
    <citation type="submission" date="2019-09" db="EMBL/GenBank/DDBJ databases">
        <title>Bird 10,000 Genomes (B10K) Project - Family phase.</title>
        <authorList>
            <person name="Zhang G."/>
        </authorList>
    </citation>
    <scope>NUCLEOTIDE SEQUENCE [LARGE SCALE GENOMIC DNA]</scope>
    <source>
        <strain evidence="2">B10K-DU-012-52</strain>
    </source>
</reference>
<evidence type="ECO:0000313" key="3">
    <source>
        <dbReference type="Proteomes" id="UP000520535"/>
    </source>
</evidence>
<dbReference type="Proteomes" id="UP000520535">
    <property type="component" value="Unassembled WGS sequence"/>
</dbReference>